<evidence type="ECO:0000256" key="1">
    <source>
        <dbReference type="SAM" id="MobiDB-lite"/>
    </source>
</evidence>
<sequence length="112" mass="11934">MDREVQQCLRGSGAAKPSRRTDPNYTAAPGRAPQEAPMGLLVHPPGTLRARARPSTGPPVLLCISSGLSRSWVAADDPGVPLGERVRSAPASTVQRRSKTEKQPLARQSLTQ</sequence>
<dbReference type="EMBL" id="JANPWB010000008">
    <property type="protein sequence ID" value="KAJ1163863.1"/>
    <property type="molecule type" value="Genomic_DNA"/>
</dbReference>
<name>A0AAV7SIH1_PLEWA</name>
<reference evidence="2" key="1">
    <citation type="journal article" date="2022" name="bioRxiv">
        <title>Sequencing and chromosome-scale assembly of the giantPleurodeles waltlgenome.</title>
        <authorList>
            <person name="Brown T."/>
            <person name="Elewa A."/>
            <person name="Iarovenko S."/>
            <person name="Subramanian E."/>
            <person name="Araus A.J."/>
            <person name="Petzold A."/>
            <person name="Susuki M."/>
            <person name="Suzuki K.-i.T."/>
            <person name="Hayashi T."/>
            <person name="Toyoda A."/>
            <person name="Oliveira C."/>
            <person name="Osipova E."/>
            <person name="Leigh N.D."/>
            <person name="Simon A."/>
            <person name="Yun M.H."/>
        </authorList>
    </citation>
    <scope>NUCLEOTIDE SEQUENCE</scope>
    <source>
        <strain evidence="2">20211129_DDA</strain>
        <tissue evidence="2">Liver</tissue>
    </source>
</reference>
<evidence type="ECO:0000313" key="2">
    <source>
        <dbReference type="EMBL" id="KAJ1163863.1"/>
    </source>
</evidence>
<organism evidence="2 3">
    <name type="scientific">Pleurodeles waltl</name>
    <name type="common">Iberian ribbed newt</name>
    <dbReference type="NCBI Taxonomy" id="8319"/>
    <lineage>
        <taxon>Eukaryota</taxon>
        <taxon>Metazoa</taxon>
        <taxon>Chordata</taxon>
        <taxon>Craniata</taxon>
        <taxon>Vertebrata</taxon>
        <taxon>Euteleostomi</taxon>
        <taxon>Amphibia</taxon>
        <taxon>Batrachia</taxon>
        <taxon>Caudata</taxon>
        <taxon>Salamandroidea</taxon>
        <taxon>Salamandridae</taxon>
        <taxon>Pleurodelinae</taxon>
        <taxon>Pleurodeles</taxon>
    </lineage>
</organism>
<keyword evidence="3" id="KW-1185">Reference proteome</keyword>
<dbReference type="Proteomes" id="UP001066276">
    <property type="component" value="Chromosome 4_2"/>
</dbReference>
<accession>A0AAV7SIH1</accession>
<evidence type="ECO:0000313" key="3">
    <source>
        <dbReference type="Proteomes" id="UP001066276"/>
    </source>
</evidence>
<dbReference type="AlphaFoldDB" id="A0AAV7SIH1"/>
<gene>
    <name evidence="2" type="ORF">NDU88_004315</name>
</gene>
<proteinExistence type="predicted"/>
<comment type="caution">
    <text evidence="2">The sequence shown here is derived from an EMBL/GenBank/DDBJ whole genome shotgun (WGS) entry which is preliminary data.</text>
</comment>
<feature type="region of interest" description="Disordered" evidence="1">
    <location>
        <begin position="1"/>
        <end position="56"/>
    </location>
</feature>
<feature type="region of interest" description="Disordered" evidence="1">
    <location>
        <begin position="77"/>
        <end position="112"/>
    </location>
</feature>
<protein>
    <submittedName>
        <fullName evidence="2">Uncharacterized protein</fullName>
    </submittedName>
</protein>